<dbReference type="EMBL" id="LRRQ01000030">
    <property type="protein sequence ID" value="OAM91327.1"/>
    <property type="molecule type" value="Genomic_DNA"/>
</dbReference>
<dbReference type="PRINTS" id="PR00702">
    <property type="entry name" value="ACRIFLAVINRP"/>
</dbReference>
<name>A0A178IPR8_9BACT</name>
<dbReference type="PANTHER" id="PTHR32063:SF19">
    <property type="entry name" value="CATION EFFLUX SYSTEM PROTEIN CUSA"/>
    <property type="match status" value="1"/>
</dbReference>
<proteinExistence type="predicted"/>
<sequence>MLKAVIEFSLKNKFLVLAATAALVLGGIYSLRKIPLDAIPDLSDTQVIIYTEWAGQAPQIVQDQVTYPITTKMLSVPNATVVRGYSFYGYSFVYVIFEDGTDPYWARSRVLEYLNGLQNSLPKNVTPSLGPDATGVGWAFMYSLNSTKHDLAELRSMQDWFLRYQLASVNGVAEVASVGGFVKQYQIAVDPRRLHAYNLSISDVAMAVEKSNGEVGGRSMEMAEKEFILRVRGYIEKIDDLKKVAVGQGPGGTPVLLGEVAEVQLAPDMRRGIAELNGEGETVGGVVVVRYGVDTREVIQAVKARLDEAMKSLPEGVGYTIAYDRTALIDRAVDTLKVKLVEECIVVALVCLLFLMHLRSSFVAIVILPIAVLASIAIMFGQGLSANIMSLGGIAIAIGAMVDAAIIMIENAHKHIEHDGGRKPHWDIIRDAAVEVGPTLFYSLLVITVSFLPVFTLQAQEGRMFKPLAFTKTYSMAAAALLSITLAPVLMGYFIRGKIPPEEKNPVNRFLIWLYHPLLDLMIRFRWAVIVTAALVVGWVFFPWNAVVSQALPDGSLKEAALKLGKAFPYQNIGSEFMPPLYEGDLLYMPTTFPGISPTKARELLQQTDQIIKSFPEVHHVFGKIGRAESATDPAPMDMIETTIMLKPEDEWPAVDIKDEEGRVVVRRPRTIDELTTAMNNAVQIPGLTNAWTMPIKTRIDMLATGIKTPVGIKVAGPDLRELERIAGEIEGVIRRAPGTSSVFAERVMGGNYVEIDIDRDAIARHGLTQGEVQEVIEAALGGMPLTTTVEGLERYGVILRYERDYRENLEALGEILIPVKTADPAGGAMGAGGMAAPGAQIPLSQVAKVRVVSAPMGIKSEGAVPNAWIYVDVQGVDIGNYVRGAQQAVNDALRRGEIKVPAGYSVFWSGQFEYMQRAQARLMIVVPLTLVLIIFIIYLNTKSWIKTGIVLLAVPFSLVGAFWALHLTGYNMSVAVWVGIIALAGLDAETGVVMLLYLDLSHGEAKKAGRLRAAADLRDAIYHGAVKRVRPKAMTAAVIIAGLLPILWSHGTGADTMKRIALPMVGGVVTSTLMELLVYPAIYYIWRRRGLPPTPDAPAPSPAGPVSQPPLAQP</sequence>
<feature type="transmembrane region" description="Helical" evidence="2">
    <location>
        <begin position="975"/>
        <end position="999"/>
    </location>
</feature>
<dbReference type="Gene3D" id="3.30.70.1440">
    <property type="entry name" value="Multidrug efflux transporter AcrB pore domain"/>
    <property type="match status" value="1"/>
</dbReference>
<gene>
    <name evidence="3" type="ORF">AW736_03715</name>
</gene>
<organism evidence="3 4">
    <name type="scientific">Termitidicoccus mucosus</name>
    <dbReference type="NCBI Taxonomy" id="1184151"/>
    <lineage>
        <taxon>Bacteria</taxon>
        <taxon>Pseudomonadati</taxon>
        <taxon>Verrucomicrobiota</taxon>
        <taxon>Opitutia</taxon>
        <taxon>Opitutales</taxon>
        <taxon>Opitutaceae</taxon>
        <taxon>Termitidicoccus</taxon>
    </lineage>
</organism>
<feature type="transmembrane region" description="Helical" evidence="2">
    <location>
        <begin position="923"/>
        <end position="942"/>
    </location>
</feature>
<dbReference type="SUPFAM" id="SSF82714">
    <property type="entry name" value="Multidrug efflux transporter AcrB TolC docking domain, DN and DC subdomains"/>
    <property type="match status" value="2"/>
</dbReference>
<evidence type="ECO:0000313" key="3">
    <source>
        <dbReference type="EMBL" id="OAM91327.1"/>
    </source>
</evidence>
<reference evidence="3 4" key="1">
    <citation type="submission" date="2016-01" db="EMBL/GenBank/DDBJ databases">
        <title>High potential of lignocellulose degradation of a new Verrucomicrobia species.</title>
        <authorList>
            <person name="Wang Y."/>
            <person name="Shi Y."/>
            <person name="Qiu Z."/>
            <person name="Liu S."/>
            <person name="Yang H."/>
        </authorList>
    </citation>
    <scope>NUCLEOTIDE SEQUENCE [LARGE SCALE GENOMIC DNA]</scope>
    <source>
        <strain evidence="3 4">TSB47</strain>
    </source>
</reference>
<feature type="transmembrane region" description="Helical" evidence="2">
    <location>
        <begin position="474"/>
        <end position="495"/>
    </location>
</feature>
<dbReference type="Gene3D" id="3.30.70.1320">
    <property type="entry name" value="Multidrug efflux transporter AcrB pore domain like"/>
    <property type="match status" value="1"/>
</dbReference>
<feature type="transmembrane region" description="Helical" evidence="2">
    <location>
        <begin position="362"/>
        <end position="382"/>
    </location>
</feature>
<dbReference type="Pfam" id="PF00873">
    <property type="entry name" value="ACR_tran"/>
    <property type="match status" value="2"/>
</dbReference>
<feature type="transmembrane region" description="Helical" evidence="2">
    <location>
        <begin position="949"/>
        <end position="969"/>
    </location>
</feature>
<protein>
    <submittedName>
        <fullName evidence="3">Cation transporter</fullName>
    </submittedName>
</protein>
<dbReference type="Gene3D" id="3.30.2090.10">
    <property type="entry name" value="Multidrug efflux transporter AcrB TolC docking domain, DN and DC subdomains"/>
    <property type="match status" value="2"/>
</dbReference>
<comment type="caution">
    <text evidence="3">The sequence shown here is derived from an EMBL/GenBank/DDBJ whole genome shotgun (WGS) entry which is preliminary data.</text>
</comment>
<feature type="transmembrane region" description="Helical" evidence="2">
    <location>
        <begin position="1034"/>
        <end position="1049"/>
    </location>
</feature>
<keyword evidence="2" id="KW-0812">Transmembrane</keyword>
<evidence type="ECO:0000256" key="1">
    <source>
        <dbReference type="SAM" id="MobiDB-lite"/>
    </source>
</evidence>
<keyword evidence="4" id="KW-1185">Reference proteome</keyword>
<feature type="region of interest" description="Disordered" evidence="1">
    <location>
        <begin position="1095"/>
        <end position="1115"/>
    </location>
</feature>
<dbReference type="PANTHER" id="PTHR32063">
    <property type="match status" value="1"/>
</dbReference>
<dbReference type="Proteomes" id="UP000078486">
    <property type="component" value="Unassembled WGS sequence"/>
</dbReference>
<evidence type="ECO:0000313" key="4">
    <source>
        <dbReference type="Proteomes" id="UP000078486"/>
    </source>
</evidence>
<feature type="transmembrane region" description="Helical" evidence="2">
    <location>
        <begin position="388"/>
        <end position="411"/>
    </location>
</feature>
<evidence type="ECO:0000256" key="2">
    <source>
        <dbReference type="SAM" id="Phobius"/>
    </source>
</evidence>
<dbReference type="STRING" id="1184151.AW736_03715"/>
<dbReference type="GO" id="GO:0005886">
    <property type="term" value="C:plasma membrane"/>
    <property type="evidence" value="ECO:0007669"/>
    <property type="project" value="TreeGrafter"/>
</dbReference>
<accession>A0A178IPR8</accession>
<dbReference type="RefSeq" id="WP_068768906.1">
    <property type="nucleotide sequence ID" value="NZ_CP109796.1"/>
</dbReference>
<dbReference type="SUPFAM" id="SSF82693">
    <property type="entry name" value="Multidrug efflux transporter AcrB pore domain, PN1, PN2, PC1 and PC2 subdomains"/>
    <property type="match status" value="2"/>
</dbReference>
<keyword evidence="2" id="KW-1133">Transmembrane helix</keyword>
<dbReference type="SUPFAM" id="SSF82866">
    <property type="entry name" value="Multidrug efflux transporter AcrB transmembrane domain"/>
    <property type="match status" value="2"/>
</dbReference>
<feature type="transmembrane region" description="Helical" evidence="2">
    <location>
        <begin position="432"/>
        <end position="454"/>
    </location>
</feature>
<dbReference type="Gene3D" id="3.30.70.1430">
    <property type="entry name" value="Multidrug efflux transporter AcrB pore domain"/>
    <property type="match status" value="2"/>
</dbReference>
<dbReference type="OrthoDB" id="9757876at2"/>
<dbReference type="InterPro" id="IPR001036">
    <property type="entry name" value="Acrflvin-R"/>
</dbReference>
<dbReference type="InterPro" id="IPR027463">
    <property type="entry name" value="AcrB_DN_DC_subdom"/>
</dbReference>
<feature type="transmembrane region" description="Helical" evidence="2">
    <location>
        <begin position="1061"/>
        <end position="1087"/>
    </location>
</feature>
<dbReference type="GO" id="GO:0042910">
    <property type="term" value="F:xenobiotic transmembrane transporter activity"/>
    <property type="evidence" value="ECO:0007669"/>
    <property type="project" value="TreeGrafter"/>
</dbReference>
<feature type="transmembrane region" description="Helical" evidence="2">
    <location>
        <begin position="525"/>
        <end position="544"/>
    </location>
</feature>
<dbReference type="Gene3D" id="1.20.1640.10">
    <property type="entry name" value="Multidrug efflux transporter AcrB transmembrane domain"/>
    <property type="match status" value="2"/>
</dbReference>
<keyword evidence="2" id="KW-0472">Membrane</keyword>
<dbReference type="AlphaFoldDB" id="A0A178IPR8"/>